<dbReference type="InterPro" id="IPR001387">
    <property type="entry name" value="Cro/C1-type_HTH"/>
</dbReference>
<evidence type="ECO:0000313" key="2">
    <source>
        <dbReference type="EMBL" id="CEA05709.1"/>
    </source>
</evidence>
<organism evidence="2">
    <name type="scientific">Metalysinibacillus saudimassiliensis</name>
    <dbReference type="NCBI Taxonomy" id="1461583"/>
    <lineage>
        <taxon>Bacteria</taxon>
        <taxon>Bacillati</taxon>
        <taxon>Bacillota</taxon>
        <taxon>Bacilli</taxon>
        <taxon>Bacillales</taxon>
        <taxon>Caryophanaceae</taxon>
        <taxon>Metalysinibacillus</taxon>
    </lineage>
</organism>
<feature type="domain" description="HTH cro/C1-type" evidence="1">
    <location>
        <begin position="5"/>
        <end position="59"/>
    </location>
</feature>
<sequence length="169" mass="19459">MNERLLAIRKELKLNQTDFGKKLGLSTASVSALESGQRNVTERHMLLLASEFNVNEEWLRHGEGEMFLKPKKFSLDQAAIESGLSELEIAIMQAYMDLSQDTRKEIVTKLKNVLNERNQTSNSYYREAQDVTTNEIDAELASYRLELEQEKKFQTSQVLHEQNAKYKDG</sequence>
<dbReference type="SMART" id="SM00530">
    <property type="entry name" value="HTH_XRE"/>
    <property type="match status" value="1"/>
</dbReference>
<dbReference type="AlphaFoldDB" id="A0A078MHF5"/>
<proteinExistence type="predicted"/>
<name>A0A078MHF5_9BACL</name>
<dbReference type="HOGENOM" id="CLU_066192_5_0_9"/>
<dbReference type="Gene3D" id="1.10.260.40">
    <property type="entry name" value="lambda repressor-like DNA-binding domains"/>
    <property type="match status" value="1"/>
</dbReference>
<reference evidence="2" key="1">
    <citation type="submission" date="2014-07" db="EMBL/GenBank/DDBJ databases">
        <authorList>
            <person name="Urmite Genomes Urmite Genomes"/>
        </authorList>
    </citation>
    <scope>NUCLEOTIDE SEQUENCE</scope>
    <source>
        <strain evidence="2">13S34_air</strain>
    </source>
</reference>
<evidence type="ECO:0000259" key="1">
    <source>
        <dbReference type="PROSITE" id="PS50943"/>
    </source>
</evidence>
<dbReference type="SUPFAM" id="SSF47413">
    <property type="entry name" value="lambda repressor-like DNA-binding domains"/>
    <property type="match status" value="1"/>
</dbReference>
<dbReference type="InterPro" id="IPR010982">
    <property type="entry name" value="Lambda_DNA-bd_dom_sf"/>
</dbReference>
<protein>
    <submittedName>
        <fullName evidence="2">Transcriptional repressor DicA</fullName>
    </submittedName>
</protein>
<dbReference type="CDD" id="cd00093">
    <property type="entry name" value="HTH_XRE"/>
    <property type="match status" value="1"/>
</dbReference>
<dbReference type="PATRIC" id="fig|1461583.4.peg.2504"/>
<dbReference type="Pfam" id="PF01381">
    <property type="entry name" value="HTH_3"/>
    <property type="match status" value="1"/>
</dbReference>
<accession>A0A078MHF5</accession>
<dbReference type="EMBL" id="LN483079">
    <property type="protein sequence ID" value="CEA05709.1"/>
    <property type="molecule type" value="Genomic_DNA"/>
</dbReference>
<gene>
    <name evidence="2" type="ORF">BN1050_02611</name>
</gene>
<dbReference type="PROSITE" id="PS50943">
    <property type="entry name" value="HTH_CROC1"/>
    <property type="match status" value="1"/>
</dbReference>
<dbReference type="GO" id="GO:0003677">
    <property type="term" value="F:DNA binding"/>
    <property type="evidence" value="ECO:0007669"/>
    <property type="project" value="InterPro"/>
</dbReference>